<sequence>ASYLARLRKGEKNSQQKKEKAPLLEYTANPLHILPTPYLPQKQADLVPLWG</sequence>
<accession>A0A382MDE2</accession>
<dbReference type="AlphaFoldDB" id="A0A382MDE2"/>
<evidence type="ECO:0000313" key="1">
    <source>
        <dbReference type="EMBL" id="SVC46909.1"/>
    </source>
</evidence>
<feature type="non-terminal residue" evidence="1">
    <location>
        <position position="1"/>
    </location>
</feature>
<reference evidence="1" key="1">
    <citation type="submission" date="2018-05" db="EMBL/GenBank/DDBJ databases">
        <authorList>
            <person name="Lanie J.A."/>
            <person name="Ng W.-L."/>
            <person name="Kazmierczak K.M."/>
            <person name="Andrzejewski T.M."/>
            <person name="Davidsen T.M."/>
            <person name="Wayne K.J."/>
            <person name="Tettelin H."/>
            <person name="Glass J.I."/>
            <person name="Rusch D."/>
            <person name="Podicherti R."/>
            <person name="Tsui H.-C.T."/>
            <person name="Winkler M.E."/>
        </authorList>
    </citation>
    <scope>NUCLEOTIDE SEQUENCE</scope>
</reference>
<dbReference type="EMBL" id="UINC01092918">
    <property type="protein sequence ID" value="SVC46909.1"/>
    <property type="molecule type" value="Genomic_DNA"/>
</dbReference>
<gene>
    <name evidence="1" type="ORF">METZ01_LOCUS299763</name>
</gene>
<proteinExistence type="predicted"/>
<organism evidence="1">
    <name type="scientific">marine metagenome</name>
    <dbReference type="NCBI Taxonomy" id="408172"/>
    <lineage>
        <taxon>unclassified sequences</taxon>
        <taxon>metagenomes</taxon>
        <taxon>ecological metagenomes</taxon>
    </lineage>
</organism>
<name>A0A382MDE2_9ZZZZ</name>
<protein>
    <submittedName>
        <fullName evidence="1">Uncharacterized protein</fullName>
    </submittedName>
</protein>